<evidence type="ECO:0000256" key="18">
    <source>
        <dbReference type="ARBA" id="ARBA00023237"/>
    </source>
</evidence>
<dbReference type="Gene3D" id="2.40.230.10">
    <property type="entry name" value="Phospholipase A1"/>
    <property type="match status" value="1"/>
</dbReference>
<dbReference type="GO" id="GO:0004623">
    <property type="term" value="F:phospholipase A2 activity"/>
    <property type="evidence" value="ECO:0007669"/>
    <property type="project" value="UniProtKB-EC"/>
</dbReference>
<comment type="cofactor">
    <cofactor evidence="3">
        <name>Ca(2+)</name>
        <dbReference type="ChEBI" id="CHEBI:29108"/>
    </cofactor>
</comment>
<keyword evidence="21" id="KW-1185">Reference proteome</keyword>
<comment type="catalytic activity">
    <reaction evidence="2">
        <text>a 1,2-diacyl-sn-glycero-3-phosphocholine + H2O = a 1-acyl-sn-glycero-3-phosphocholine + a fatty acid + H(+)</text>
        <dbReference type="Rhea" id="RHEA:15801"/>
        <dbReference type="ChEBI" id="CHEBI:15377"/>
        <dbReference type="ChEBI" id="CHEBI:15378"/>
        <dbReference type="ChEBI" id="CHEBI:28868"/>
        <dbReference type="ChEBI" id="CHEBI:57643"/>
        <dbReference type="ChEBI" id="CHEBI:58168"/>
        <dbReference type="EC" id="3.1.1.4"/>
    </reaction>
</comment>
<evidence type="ECO:0000256" key="3">
    <source>
        <dbReference type="ARBA" id="ARBA00001913"/>
    </source>
</evidence>
<dbReference type="EC" id="3.1.1.4" evidence="8"/>
<evidence type="ECO:0000256" key="2">
    <source>
        <dbReference type="ARBA" id="ARBA00001604"/>
    </source>
</evidence>
<evidence type="ECO:0000256" key="14">
    <source>
        <dbReference type="ARBA" id="ARBA00022837"/>
    </source>
</evidence>
<evidence type="ECO:0000256" key="6">
    <source>
        <dbReference type="ARBA" id="ARBA00011702"/>
    </source>
</evidence>
<proteinExistence type="inferred from homology"/>
<name>A0ABU1S0M7_9FLAO</name>
<keyword evidence="16" id="KW-0443">Lipid metabolism</keyword>
<dbReference type="EMBL" id="JAVDTX010000002">
    <property type="protein sequence ID" value="MDR6844589.1"/>
    <property type="molecule type" value="Genomic_DNA"/>
</dbReference>
<evidence type="ECO:0000313" key="21">
    <source>
        <dbReference type="Proteomes" id="UP001261871"/>
    </source>
</evidence>
<keyword evidence="11" id="KW-0479">Metal-binding</keyword>
<evidence type="ECO:0000256" key="8">
    <source>
        <dbReference type="ARBA" id="ARBA00013278"/>
    </source>
</evidence>
<evidence type="ECO:0000256" key="7">
    <source>
        <dbReference type="ARBA" id="ARBA00013179"/>
    </source>
</evidence>
<comment type="subcellular location">
    <subcellularLocation>
        <location evidence="4">Cell outer membrane</location>
        <topology evidence="4">Multi-pass membrane protein</topology>
    </subcellularLocation>
</comment>
<keyword evidence="12" id="KW-0732">Signal</keyword>
<evidence type="ECO:0000256" key="11">
    <source>
        <dbReference type="ARBA" id="ARBA00022723"/>
    </source>
</evidence>
<keyword evidence="9" id="KW-1134">Transmembrane beta strand</keyword>
<evidence type="ECO:0000256" key="1">
    <source>
        <dbReference type="ARBA" id="ARBA00000111"/>
    </source>
</evidence>
<dbReference type="PANTHER" id="PTHR40457:SF1">
    <property type="entry name" value="PHOSPHOLIPASE A1"/>
    <property type="match status" value="1"/>
</dbReference>
<evidence type="ECO:0000256" key="10">
    <source>
        <dbReference type="ARBA" id="ARBA00022692"/>
    </source>
</evidence>
<protein>
    <recommendedName>
        <fullName evidence="19">Phosphatidylcholine 1-acylhydrolase</fullName>
        <ecNumber evidence="7">3.1.1.32</ecNumber>
        <ecNumber evidence="8">3.1.1.4</ecNumber>
    </recommendedName>
</protein>
<comment type="similarity">
    <text evidence="5">Belongs to the phospholipase A1 family.</text>
</comment>
<evidence type="ECO:0000256" key="5">
    <source>
        <dbReference type="ARBA" id="ARBA00010525"/>
    </source>
</evidence>
<dbReference type="PANTHER" id="PTHR40457">
    <property type="entry name" value="PHOSPHOLIPASE A1"/>
    <property type="match status" value="1"/>
</dbReference>
<reference evidence="20 21" key="1">
    <citation type="submission" date="2023-07" db="EMBL/GenBank/DDBJ databases">
        <title>Sorghum-associated microbial communities from plants grown in Nebraska, USA.</title>
        <authorList>
            <person name="Schachtman D."/>
        </authorList>
    </citation>
    <scope>NUCLEOTIDE SEQUENCE [LARGE SCALE GENOMIC DNA]</scope>
    <source>
        <strain evidence="20 21">BE124</strain>
    </source>
</reference>
<dbReference type="PRINTS" id="PR01486">
    <property type="entry name" value="PHPHLIPASEA1"/>
</dbReference>
<dbReference type="SUPFAM" id="SSF56931">
    <property type="entry name" value="Outer membrane phospholipase A (OMPLA)"/>
    <property type="match status" value="1"/>
</dbReference>
<comment type="catalytic activity">
    <reaction evidence="1">
        <text>a 1,2-diacyl-sn-glycero-3-phosphocholine + H2O = a 2-acyl-sn-glycero-3-phosphocholine + a fatty acid + H(+)</text>
        <dbReference type="Rhea" id="RHEA:18689"/>
        <dbReference type="ChEBI" id="CHEBI:15377"/>
        <dbReference type="ChEBI" id="CHEBI:15378"/>
        <dbReference type="ChEBI" id="CHEBI:28868"/>
        <dbReference type="ChEBI" id="CHEBI:57643"/>
        <dbReference type="ChEBI" id="CHEBI:57875"/>
        <dbReference type="EC" id="3.1.1.32"/>
    </reaction>
</comment>
<keyword evidence="15" id="KW-0442">Lipid degradation</keyword>
<evidence type="ECO:0000256" key="4">
    <source>
        <dbReference type="ARBA" id="ARBA00004571"/>
    </source>
</evidence>
<dbReference type="InterPro" id="IPR003187">
    <property type="entry name" value="PLipase_A1"/>
</dbReference>
<keyword evidence="13 20" id="KW-0378">Hydrolase</keyword>
<accession>A0ABU1S0M7</accession>
<evidence type="ECO:0000256" key="17">
    <source>
        <dbReference type="ARBA" id="ARBA00023136"/>
    </source>
</evidence>
<comment type="caution">
    <text evidence="20">The sequence shown here is derived from an EMBL/GenBank/DDBJ whole genome shotgun (WGS) entry which is preliminary data.</text>
</comment>
<comment type="subunit">
    <text evidence="6">Homodimer; dimerization is reversible, and the dimeric form is the active one.</text>
</comment>
<evidence type="ECO:0000313" key="20">
    <source>
        <dbReference type="EMBL" id="MDR6844589.1"/>
    </source>
</evidence>
<dbReference type="GO" id="GO:0008970">
    <property type="term" value="F:phospholipase A1 activity"/>
    <property type="evidence" value="ECO:0007669"/>
    <property type="project" value="UniProtKB-EC"/>
</dbReference>
<dbReference type="InterPro" id="IPR036541">
    <property type="entry name" value="PLipase_A1_sf"/>
</dbReference>
<dbReference type="Pfam" id="PF02253">
    <property type="entry name" value="PLA1"/>
    <property type="match status" value="1"/>
</dbReference>
<evidence type="ECO:0000256" key="9">
    <source>
        <dbReference type="ARBA" id="ARBA00022452"/>
    </source>
</evidence>
<sequence>MMLYKKSLFLFLMLFVIFPTYSQVQALVNDKVVLKSMAARWELDSTAVRGTFLVTPYKTIYVLPFVWSSNPNEQPHSGNTSPEYTPPAQVDYDVVEMKFQLSFKTKILQSFLWGRADLWVAYTQISHWQLYNSELSRPFREINYEPEIILNFPVKFNVLGFKARMIGVSFDHMSNGKSYPNTRSWNRVILMTGFERKNWNVYVRPWYVIPESKGDNPDISSYIGNADVNIIYSKDRSVFTLIGSHNFNFDGNMRGSSTFSWAYSIKGNLRGYLQVSHGYGNSLIDYNHKQTTIGVGVSLIEWK</sequence>
<evidence type="ECO:0000256" key="12">
    <source>
        <dbReference type="ARBA" id="ARBA00022729"/>
    </source>
</evidence>
<keyword evidence="14" id="KW-0106">Calcium</keyword>
<dbReference type="EC" id="3.1.1.32" evidence="7"/>
<keyword evidence="10" id="KW-0812">Transmembrane</keyword>
<organism evidence="20 21">
    <name type="scientific">Flavobacterium granuli</name>
    <dbReference type="NCBI Taxonomy" id="280093"/>
    <lineage>
        <taxon>Bacteria</taxon>
        <taxon>Pseudomonadati</taxon>
        <taxon>Bacteroidota</taxon>
        <taxon>Flavobacteriia</taxon>
        <taxon>Flavobacteriales</taxon>
        <taxon>Flavobacteriaceae</taxon>
        <taxon>Flavobacterium</taxon>
    </lineage>
</organism>
<dbReference type="RefSeq" id="WP_310005105.1">
    <property type="nucleotide sequence ID" value="NZ_JAVDTX010000002.1"/>
</dbReference>
<evidence type="ECO:0000256" key="15">
    <source>
        <dbReference type="ARBA" id="ARBA00022963"/>
    </source>
</evidence>
<keyword evidence="17" id="KW-0472">Membrane</keyword>
<evidence type="ECO:0000256" key="16">
    <source>
        <dbReference type="ARBA" id="ARBA00023098"/>
    </source>
</evidence>
<gene>
    <name evidence="20" type="ORF">J2W95_001280</name>
</gene>
<evidence type="ECO:0000256" key="13">
    <source>
        <dbReference type="ARBA" id="ARBA00022801"/>
    </source>
</evidence>
<dbReference type="CDD" id="cd00541">
    <property type="entry name" value="OMPLA"/>
    <property type="match status" value="1"/>
</dbReference>
<keyword evidence="18" id="KW-0998">Cell outer membrane</keyword>
<evidence type="ECO:0000256" key="19">
    <source>
        <dbReference type="ARBA" id="ARBA00032375"/>
    </source>
</evidence>
<dbReference type="Proteomes" id="UP001261871">
    <property type="component" value="Unassembled WGS sequence"/>
</dbReference>